<dbReference type="Pfam" id="PF10294">
    <property type="entry name" value="Methyltransf_16"/>
    <property type="match status" value="2"/>
</dbReference>
<dbReference type="CDD" id="cd16018">
    <property type="entry name" value="Enpp"/>
    <property type="match status" value="1"/>
</dbReference>
<evidence type="ECO:0000256" key="5">
    <source>
        <dbReference type="SAM" id="SignalP"/>
    </source>
</evidence>
<keyword evidence="4" id="KW-1133">Transmembrane helix</keyword>
<sequence>MKALHSLLLLLILLKPFTCHPAGRNEKEKGSNKLLLVSFDGFRWNYDQDVDTPNMDLLVKQGVKAEYITPPFVTMTSPSHFTIITGRWIEDHGVIHNLMFNPETLRKYSHKATQNKTEWWDNGVLPLWITAQNQGKKTASFHYPGGGATYKGQAVDRSLVESFDHPDSNETEWRENIDMVMSWFTKENFDFVTLYYGEPDQVGHKKGPETEDRKMIIRQVDRTIGYLVEAIEKHSLKDKLNVIITSDHGMTTVKKKPEVEEILLSKYIKFSNLTKFDILDYGGFGMITPKPGKEEELYQALKNAHPHLKVYKKEEFPEHFHYAKNERVLPILVYGDPGYSVNGRFILYVNKGDHGFDNEDMDMKTIFRAFGPDFKENYLAEPFDSIHIYPLMCKLLGINPQPNNGSLAITQKMLIDTSQPESNILLVAFILSAIAVMLVLIFITSVTYTAIQRKKGRDKSTPPSPQHSPADSCTPAPREAQTESTGEQQQLTHRGEDTTHESVATEPLDELYDVLADILNKEESTNCYKSYLLPTGDSVTLSETVAIISQGTTGLVTWDAALYLAEWAIENSAIFNNRTVLELGSGIGLTGIAICKTCNPKAYVFSDYHHCVLEQLRENIHLNGFVLESETENHTKMQSQSQRAEVMDLQGPKITVAELDWDSVAEEQLSELQADVVIAADVVYDPQITLSLIGVLQQLSISKTAGKPPEIYIAFTVRNPDTYHLFQTELDKVGIGWQVVPTHTKNLFLYDLHSNITLLKLLV</sequence>
<reference evidence="7" key="1">
    <citation type="journal article" date="2013" name="Nat. Genet.">
        <title>The draft genomes of soft-shell turtle and green sea turtle yield insights into the development and evolution of the turtle-specific body plan.</title>
        <authorList>
            <person name="Wang Z."/>
            <person name="Pascual-Anaya J."/>
            <person name="Zadissa A."/>
            <person name="Li W."/>
            <person name="Niimura Y."/>
            <person name="Huang Z."/>
            <person name="Li C."/>
            <person name="White S."/>
            <person name="Xiong Z."/>
            <person name="Fang D."/>
            <person name="Wang B."/>
            <person name="Ming Y."/>
            <person name="Chen Y."/>
            <person name="Zheng Y."/>
            <person name="Kuraku S."/>
            <person name="Pignatelli M."/>
            <person name="Herrero J."/>
            <person name="Beal K."/>
            <person name="Nozawa M."/>
            <person name="Li Q."/>
            <person name="Wang J."/>
            <person name="Zhang H."/>
            <person name="Yu L."/>
            <person name="Shigenobu S."/>
            <person name="Wang J."/>
            <person name="Liu J."/>
            <person name="Flicek P."/>
            <person name="Searle S."/>
            <person name="Wang J."/>
            <person name="Kuratani S."/>
            <person name="Yin Y."/>
            <person name="Aken B."/>
            <person name="Zhang G."/>
            <person name="Irie N."/>
        </authorList>
    </citation>
    <scope>NUCLEOTIDE SEQUENCE [LARGE SCALE GENOMIC DNA]</scope>
</reference>
<feature type="region of interest" description="Disordered" evidence="3">
    <location>
        <begin position="453"/>
        <end position="503"/>
    </location>
</feature>
<evidence type="ECO:0000256" key="3">
    <source>
        <dbReference type="SAM" id="MobiDB-lite"/>
    </source>
</evidence>
<accession>M7BF49</accession>
<keyword evidence="5" id="KW-0732">Signal</keyword>
<dbReference type="InterPro" id="IPR002591">
    <property type="entry name" value="Phosphodiest/P_Trfase"/>
</dbReference>
<feature type="compositionally biased region" description="Polar residues" evidence="3">
    <location>
        <begin position="482"/>
        <end position="492"/>
    </location>
</feature>
<gene>
    <name evidence="6" type="ORF">UY3_16074</name>
</gene>
<dbReference type="SUPFAM" id="SSF53335">
    <property type="entry name" value="S-adenosyl-L-methionine-dependent methyltransferases"/>
    <property type="match status" value="1"/>
</dbReference>
<dbReference type="Gene3D" id="3.40.50.150">
    <property type="entry name" value="Vaccinia Virus protein VP39"/>
    <property type="match status" value="1"/>
</dbReference>
<evidence type="ECO:0000256" key="1">
    <source>
        <dbReference type="ARBA" id="ARBA00022603"/>
    </source>
</evidence>
<dbReference type="EMBL" id="KB575777">
    <property type="protein sequence ID" value="EMP26837.1"/>
    <property type="molecule type" value="Genomic_DNA"/>
</dbReference>
<dbReference type="InterPro" id="IPR019410">
    <property type="entry name" value="Methyltransf_16"/>
</dbReference>
<keyword evidence="7" id="KW-1185">Reference proteome</keyword>
<evidence type="ECO:0000256" key="2">
    <source>
        <dbReference type="ARBA" id="ARBA00022691"/>
    </source>
</evidence>
<dbReference type="Proteomes" id="UP000031443">
    <property type="component" value="Unassembled WGS sequence"/>
</dbReference>
<keyword evidence="2" id="KW-0949">S-adenosyl-L-methionine</keyword>
<feature type="chain" id="PRO_5004079995" evidence="5">
    <location>
        <begin position="20"/>
        <end position="763"/>
    </location>
</feature>
<dbReference type="Gene3D" id="3.40.720.10">
    <property type="entry name" value="Alkaline Phosphatase, subunit A"/>
    <property type="match status" value="1"/>
</dbReference>
<evidence type="ECO:0000313" key="6">
    <source>
        <dbReference type="EMBL" id="EMP26837.1"/>
    </source>
</evidence>
<evidence type="ECO:0000256" key="4">
    <source>
        <dbReference type="SAM" id="Phobius"/>
    </source>
</evidence>
<dbReference type="Pfam" id="PF01663">
    <property type="entry name" value="Phosphodiest"/>
    <property type="match status" value="1"/>
</dbReference>
<dbReference type="STRING" id="8469.M7BF49"/>
<dbReference type="PANTHER" id="PTHR10151:SF65">
    <property type="entry name" value="ECTONUCLEOTIDE PYROPHOSPHATASE_PHOSPHODIESTERASE FAMILY MEMBER 7-LIKE PRECURSOR"/>
    <property type="match status" value="1"/>
</dbReference>
<protein>
    <submittedName>
        <fullName evidence="6">Ectonucleotide pyrophosphatase/phosphodiesterase family member 7</fullName>
    </submittedName>
</protein>
<feature type="signal peptide" evidence="5">
    <location>
        <begin position="1"/>
        <end position="19"/>
    </location>
</feature>
<keyword evidence="4" id="KW-0812">Transmembrane</keyword>
<proteinExistence type="predicted"/>
<dbReference type="InterPro" id="IPR029063">
    <property type="entry name" value="SAM-dependent_MTases_sf"/>
</dbReference>
<dbReference type="InterPro" id="IPR017850">
    <property type="entry name" value="Alkaline_phosphatase_core_sf"/>
</dbReference>
<dbReference type="SUPFAM" id="SSF53649">
    <property type="entry name" value="Alkaline phosphatase-like"/>
    <property type="match status" value="1"/>
</dbReference>
<organism evidence="6 7">
    <name type="scientific">Chelonia mydas</name>
    <name type="common">Green sea-turtle</name>
    <name type="synonym">Chelonia agassizi</name>
    <dbReference type="NCBI Taxonomy" id="8469"/>
    <lineage>
        <taxon>Eukaryota</taxon>
        <taxon>Metazoa</taxon>
        <taxon>Chordata</taxon>
        <taxon>Craniata</taxon>
        <taxon>Vertebrata</taxon>
        <taxon>Euteleostomi</taxon>
        <taxon>Archelosauria</taxon>
        <taxon>Testudinata</taxon>
        <taxon>Testudines</taxon>
        <taxon>Cryptodira</taxon>
        <taxon>Durocryptodira</taxon>
        <taxon>Americhelydia</taxon>
        <taxon>Chelonioidea</taxon>
        <taxon>Cheloniidae</taxon>
        <taxon>Chelonia</taxon>
    </lineage>
</organism>
<keyword evidence="1" id="KW-0808">Transferase</keyword>
<dbReference type="GO" id="GO:0032259">
    <property type="term" value="P:methylation"/>
    <property type="evidence" value="ECO:0007669"/>
    <property type="project" value="UniProtKB-KW"/>
</dbReference>
<dbReference type="eggNOG" id="KOG2645">
    <property type="taxonomic scope" value="Eukaryota"/>
</dbReference>
<dbReference type="PANTHER" id="PTHR10151">
    <property type="entry name" value="ECTONUCLEOTIDE PYROPHOSPHATASE/PHOSPHODIESTERASE"/>
    <property type="match status" value="1"/>
</dbReference>
<name>M7BF49_CHEMY</name>
<evidence type="ECO:0000313" key="7">
    <source>
        <dbReference type="Proteomes" id="UP000031443"/>
    </source>
</evidence>
<feature type="transmembrane region" description="Helical" evidence="4">
    <location>
        <begin position="424"/>
        <end position="451"/>
    </location>
</feature>
<keyword evidence="4" id="KW-0472">Membrane</keyword>
<dbReference type="GO" id="GO:0008168">
    <property type="term" value="F:methyltransferase activity"/>
    <property type="evidence" value="ECO:0007669"/>
    <property type="project" value="UniProtKB-KW"/>
</dbReference>
<dbReference type="Gene3D" id="3.30.1360.180">
    <property type="match status" value="1"/>
</dbReference>
<keyword evidence="1" id="KW-0489">Methyltransferase</keyword>
<dbReference type="AlphaFoldDB" id="M7BF49"/>